<dbReference type="InParanoid" id="A3GFK9"/>
<sequence>IAKPSLRAFLFAYLYVVIPKALNHIIVAIKRNDLADLPKRLATVLARALHPKKFPMFTAYIVAGTNLLEPIVFKIVQRLALLKSRSSTLFISTLVSGFISAIITFPQFQNHILGYGRYYSLDLTLLLTTRALDTLVSSTLAHVVPSILQSKGDALLFILSSFLVMFSWFYKPESLPPSYRGWITAAANMDDELIWALKGLREGTLVYGEHGPLEDILVPMAERYGQDPKRGSLIHNQPIECEVVHAFTTKNCEVHALWRFYRGFVFSLKVYGPLNALMLLFPNKSKMSTRIWRAFLSTCRSSCFLGTFISLYWYGVCLVRNRLFPKLFPNKPLVEWDITWGPTVGAMLCGLSSFVETQGRRKELALFVAPRGLGTLVPTEPSEINLRIEAIVFSFSLAVLVAFSKKDPKSVRGIFGKGFQQVFKI</sequence>
<keyword evidence="1" id="KW-0812">Transmembrane</keyword>
<dbReference type="STRING" id="322104.A3GFK9"/>
<dbReference type="AlphaFoldDB" id="A3GFK9"/>
<accession>A3GFK9</accession>
<proteinExistence type="predicted"/>
<feature type="transmembrane region" description="Helical" evidence="1">
    <location>
        <begin position="294"/>
        <end position="314"/>
    </location>
</feature>
<dbReference type="PANTHER" id="PTHR12459:SF15">
    <property type="entry name" value="TRANSMEMBRANE PROTEIN 135"/>
    <property type="match status" value="1"/>
</dbReference>
<dbReference type="InterPro" id="IPR026749">
    <property type="entry name" value="Tmem135"/>
</dbReference>
<feature type="transmembrane region" description="Helical" evidence="1">
    <location>
        <begin position="12"/>
        <end position="29"/>
    </location>
</feature>
<keyword evidence="1" id="KW-0472">Membrane</keyword>
<dbReference type="Proteomes" id="UP000002258">
    <property type="component" value="Chromosome 1"/>
</dbReference>
<feature type="non-terminal residue" evidence="2">
    <location>
        <position position="1"/>
    </location>
</feature>
<evidence type="ECO:0000313" key="2">
    <source>
        <dbReference type="EMBL" id="EAZ63367.1"/>
    </source>
</evidence>
<evidence type="ECO:0000313" key="3">
    <source>
        <dbReference type="Proteomes" id="UP000002258"/>
    </source>
</evidence>
<dbReference type="RefSeq" id="XP_001387390.1">
    <property type="nucleotide sequence ID" value="XM_001387353.1"/>
</dbReference>
<dbReference type="EMBL" id="AAVQ01000001">
    <property type="protein sequence ID" value="EAZ63367.1"/>
    <property type="molecule type" value="Genomic_DNA"/>
</dbReference>
<dbReference type="HOGENOM" id="CLU_012946_0_0_1"/>
<gene>
    <name evidence="2" type="ORF">PICST_51125</name>
</gene>
<evidence type="ECO:0008006" key="4">
    <source>
        <dbReference type="Google" id="ProtNLM"/>
    </source>
</evidence>
<protein>
    <recommendedName>
        <fullName evidence="4">Transmembrane protein 135 N-terminal domain-containing protein</fullName>
    </recommendedName>
</protein>
<feature type="transmembrane region" description="Helical" evidence="1">
    <location>
        <begin position="57"/>
        <end position="76"/>
    </location>
</feature>
<dbReference type="PANTHER" id="PTHR12459">
    <property type="entry name" value="TRANSMEMBRANE PROTEIN 135-RELATED"/>
    <property type="match status" value="1"/>
</dbReference>
<name>A3GFK9_PICST</name>
<keyword evidence="1" id="KW-1133">Transmembrane helix</keyword>
<comment type="caution">
    <text evidence="2">The sequence shown here is derived from an EMBL/GenBank/DDBJ whole genome shotgun (WGS) entry which is preliminary data.</text>
</comment>
<feature type="transmembrane region" description="Helical" evidence="1">
    <location>
        <begin position="154"/>
        <end position="170"/>
    </location>
</feature>
<dbReference type="KEGG" id="pic:PICST_51125"/>
<reference evidence="2 3" key="1">
    <citation type="journal article" date="2007" name="Nat. Biotechnol.">
        <title>Genome sequence of the lignocellulose-bioconverting and xylose-fermenting yeast Pichia stipitis.</title>
        <authorList>
            <person name="Jeffries T.W."/>
            <person name="Grigoriev I.V."/>
            <person name="Grimwood J."/>
            <person name="Laplaza J.M."/>
            <person name="Aerts A."/>
            <person name="Salamov A."/>
            <person name="Schmutz J."/>
            <person name="Lindquist E."/>
            <person name="Dehal P."/>
            <person name="Shapiro H."/>
            <person name="Jin Y.S."/>
            <person name="Passoth V."/>
            <person name="Richardson P.M."/>
        </authorList>
    </citation>
    <scope>NUCLEOTIDE SEQUENCE [LARGE SCALE GENOMIC DNA]</scope>
    <source>
        <strain evidence="3">ATCC 58785 / CBS 6054 / NBRC 10063 / NRRL Y-11545</strain>
    </source>
</reference>
<feature type="transmembrane region" description="Helical" evidence="1">
    <location>
        <begin position="88"/>
        <end position="105"/>
    </location>
</feature>
<dbReference type="GeneID" id="4851058"/>
<dbReference type="OMA" id="SAAIVMW"/>
<keyword evidence="3" id="KW-1185">Reference proteome</keyword>
<evidence type="ECO:0000256" key="1">
    <source>
        <dbReference type="SAM" id="Phobius"/>
    </source>
</evidence>
<organism evidence="2 3">
    <name type="scientific">Scheffersomyces stipitis (strain ATCC 58785 / CBS 6054 / NBRC 10063 / NRRL Y-11545)</name>
    <name type="common">Yeast</name>
    <name type="synonym">Pichia stipitis</name>
    <dbReference type="NCBI Taxonomy" id="322104"/>
    <lineage>
        <taxon>Eukaryota</taxon>
        <taxon>Fungi</taxon>
        <taxon>Dikarya</taxon>
        <taxon>Ascomycota</taxon>
        <taxon>Saccharomycotina</taxon>
        <taxon>Pichiomycetes</taxon>
        <taxon>Debaryomycetaceae</taxon>
        <taxon>Scheffersomyces</taxon>
    </lineage>
</organism>
<dbReference type="OrthoDB" id="4021778at2759"/>
<dbReference type="eggNOG" id="ENOG502R1F4">
    <property type="taxonomic scope" value="Eukaryota"/>
</dbReference>